<feature type="compositionally biased region" description="Polar residues" evidence="1">
    <location>
        <begin position="842"/>
        <end position="861"/>
    </location>
</feature>
<feature type="compositionally biased region" description="Basic and acidic residues" evidence="1">
    <location>
        <begin position="1777"/>
        <end position="1789"/>
    </location>
</feature>
<feature type="compositionally biased region" description="Low complexity" evidence="1">
    <location>
        <begin position="2330"/>
        <end position="2339"/>
    </location>
</feature>
<evidence type="ECO:0000313" key="2">
    <source>
        <dbReference type="EMBL" id="KAJ4357346.1"/>
    </source>
</evidence>
<feature type="compositionally biased region" description="Polar residues" evidence="1">
    <location>
        <begin position="964"/>
        <end position="988"/>
    </location>
</feature>
<feature type="compositionally biased region" description="Pro residues" evidence="1">
    <location>
        <begin position="2692"/>
        <end position="2701"/>
    </location>
</feature>
<feature type="compositionally biased region" description="Polar residues" evidence="1">
    <location>
        <begin position="2118"/>
        <end position="2127"/>
    </location>
</feature>
<proteinExistence type="predicted"/>
<feature type="region of interest" description="Disordered" evidence="1">
    <location>
        <begin position="1"/>
        <end position="613"/>
    </location>
</feature>
<evidence type="ECO:0000313" key="3">
    <source>
        <dbReference type="Proteomes" id="UP001140513"/>
    </source>
</evidence>
<feature type="compositionally biased region" description="Pro residues" evidence="1">
    <location>
        <begin position="1931"/>
        <end position="1945"/>
    </location>
</feature>
<dbReference type="OrthoDB" id="5151921at2759"/>
<feature type="compositionally biased region" description="Low complexity" evidence="1">
    <location>
        <begin position="2075"/>
        <end position="2086"/>
    </location>
</feature>
<name>A0A9W8XR58_9PLEO</name>
<feature type="compositionally biased region" description="Polar residues" evidence="1">
    <location>
        <begin position="334"/>
        <end position="343"/>
    </location>
</feature>
<feature type="compositionally biased region" description="Basic and acidic residues" evidence="1">
    <location>
        <begin position="1843"/>
        <end position="1852"/>
    </location>
</feature>
<feature type="compositionally biased region" description="Pro residues" evidence="1">
    <location>
        <begin position="2181"/>
        <end position="2197"/>
    </location>
</feature>
<feature type="compositionally biased region" description="Low complexity" evidence="1">
    <location>
        <begin position="989"/>
        <end position="1000"/>
    </location>
</feature>
<feature type="compositionally biased region" description="Basic and acidic residues" evidence="1">
    <location>
        <begin position="205"/>
        <end position="226"/>
    </location>
</feature>
<feature type="compositionally biased region" description="Basic and acidic residues" evidence="1">
    <location>
        <begin position="1557"/>
        <end position="1568"/>
    </location>
</feature>
<feature type="compositionally biased region" description="Polar residues" evidence="1">
    <location>
        <begin position="2503"/>
        <end position="2516"/>
    </location>
</feature>
<feature type="compositionally biased region" description="Pro residues" evidence="1">
    <location>
        <begin position="2473"/>
        <end position="2490"/>
    </location>
</feature>
<feature type="compositionally biased region" description="Low complexity" evidence="1">
    <location>
        <begin position="2030"/>
        <end position="2040"/>
    </location>
</feature>
<feature type="compositionally biased region" description="Low complexity" evidence="1">
    <location>
        <begin position="1597"/>
        <end position="1606"/>
    </location>
</feature>
<feature type="compositionally biased region" description="Polar residues" evidence="1">
    <location>
        <begin position="558"/>
        <end position="583"/>
    </location>
</feature>
<organism evidence="2 3">
    <name type="scientific">Didymosphaeria variabile</name>
    <dbReference type="NCBI Taxonomy" id="1932322"/>
    <lineage>
        <taxon>Eukaryota</taxon>
        <taxon>Fungi</taxon>
        <taxon>Dikarya</taxon>
        <taxon>Ascomycota</taxon>
        <taxon>Pezizomycotina</taxon>
        <taxon>Dothideomycetes</taxon>
        <taxon>Pleosporomycetidae</taxon>
        <taxon>Pleosporales</taxon>
        <taxon>Massarineae</taxon>
        <taxon>Didymosphaeriaceae</taxon>
        <taxon>Didymosphaeria</taxon>
    </lineage>
</organism>
<protein>
    <submittedName>
        <fullName evidence="2">Uncharacterized protein</fullName>
    </submittedName>
</protein>
<feature type="compositionally biased region" description="Basic and acidic residues" evidence="1">
    <location>
        <begin position="423"/>
        <end position="453"/>
    </location>
</feature>
<feature type="region of interest" description="Disordered" evidence="1">
    <location>
        <begin position="1057"/>
        <end position="1150"/>
    </location>
</feature>
<feature type="compositionally biased region" description="Low complexity" evidence="1">
    <location>
        <begin position="1796"/>
        <end position="1813"/>
    </location>
</feature>
<feature type="compositionally biased region" description="Polar residues" evidence="1">
    <location>
        <begin position="2570"/>
        <end position="2587"/>
    </location>
</feature>
<feature type="compositionally biased region" description="Basic and acidic residues" evidence="1">
    <location>
        <begin position="1824"/>
        <end position="1833"/>
    </location>
</feature>
<feature type="compositionally biased region" description="Polar residues" evidence="1">
    <location>
        <begin position="232"/>
        <end position="241"/>
    </location>
</feature>
<feature type="compositionally biased region" description="Acidic residues" evidence="1">
    <location>
        <begin position="15"/>
        <end position="29"/>
    </location>
</feature>
<dbReference type="RefSeq" id="XP_056074205.1">
    <property type="nucleotide sequence ID" value="XM_056210732.1"/>
</dbReference>
<feature type="compositionally biased region" description="Polar residues" evidence="1">
    <location>
        <begin position="1904"/>
        <end position="1919"/>
    </location>
</feature>
<reference evidence="2" key="1">
    <citation type="submission" date="2022-10" db="EMBL/GenBank/DDBJ databases">
        <title>Tapping the CABI collections for fungal endophytes: first genome assemblies for Collariella, Neodidymelliopsis, Ascochyta clinopodiicola, Didymella pomorum, Didymosphaeria variabile, Neocosmospora piperis and Neocucurbitaria cava.</title>
        <authorList>
            <person name="Hill R."/>
        </authorList>
    </citation>
    <scope>NUCLEOTIDE SEQUENCE</scope>
    <source>
        <strain evidence="2">IMI 356815</strain>
    </source>
</reference>
<feature type="compositionally biased region" description="Low complexity" evidence="1">
    <location>
        <begin position="1715"/>
        <end position="1735"/>
    </location>
</feature>
<keyword evidence="3" id="KW-1185">Reference proteome</keyword>
<comment type="caution">
    <text evidence="2">The sequence shown here is derived from an EMBL/GenBank/DDBJ whole genome shotgun (WGS) entry which is preliminary data.</text>
</comment>
<feature type="compositionally biased region" description="Basic and acidic residues" evidence="1">
    <location>
        <begin position="2870"/>
        <end position="2916"/>
    </location>
</feature>
<feature type="compositionally biased region" description="Polar residues" evidence="1">
    <location>
        <begin position="362"/>
        <end position="385"/>
    </location>
</feature>
<dbReference type="EMBL" id="JAPEUX010000002">
    <property type="protein sequence ID" value="KAJ4357346.1"/>
    <property type="molecule type" value="Genomic_DNA"/>
</dbReference>
<feature type="region of interest" description="Disordered" evidence="1">
    <location>
        <begin position="1708"/>
        <end position="2271"/>
    </location>
</feature>
<feature type="compositionally biased region" description="Low complexity" evidence="1">
    <location>
        <begin position="2370"/>
        <end position="2381"/>
    </location>
</feature>
<sequence>MKTKKWVEAKKNAYDGDDWGDYDEYDEYGASEPDPAPPSAQYAASQARGYGQRLDQPGRSFTDPQRQGPPQLGRRNSFEAGEEQRAFSSSTGHPPQGFTEQHVHQPQQAAPSQQYIHPALRQGSGAQSDTSDTPEHRRDFSPSAMPPPLQTRILPDPGSATGSPSARYPPRKSSIGQVESPAAASPRDRAPSNPGKPLPFVRPADIYKRHAEERERERASLDEQRPYVETAPGQSAANAQQPVLPPVEEGSSTFDSDLRSVVDNAFSRPDDQRSVPPTPISKSDSGVSRSNTDSTSGISPIMSRVPSSAASAVKARNLAGGDGSTPVIAEEASESGTPVSRPTSAALLSGTHQIPRKASPGHSRNVSSPSIPGSGLTTPNATGSPARSPAITPQAHIPEPETAELSSLGHRSEEMKMTSPTDAHVREADIAEAMKRSSIEDHPELSAAEKESQDAFLESHQAPTSVAEAVSRSRSASPSKGRVQELAGKFGDVSHSRRGSTQSNASRTSLQSWEKSQDNSRPVSPTKASSPTRDTLTARPPAEREASFRPKLPGQWESYATSAGSPSKELSSVNLPATNNLTSPLEEVDLIPTTEKHSVASVDPSKSETNALSESLADPLAALKAAGAAVGEAVQTSIGLGSSPTEGTHREQTHGSILPRPLQLYREESSSTIPPTPPAKDSPESEEMPPPPPLKEKSPEPRSATTAGATPGRPVMLPQLSTDEAADDQESDRLRKEIVASLSPQQTLTNSTPEHNPASLHAGSGPVNRESSLFPSEYESYWADGDRTSPRPSHERGHDRDAQTRSDAGNAITANPLTQSPVDATKPSISTRFSWEDGGSGLLSNKLAQTPTAAPETTSQTESEEKIPAPAVEQAAKEQELDDFPAPYFGPTHGVAVIKPEPISDADLNVRSPAQDPASPSTNILQPDADRATSPAPGLHVVNSALNPEAVDLPPRLSREVSPVSDQVRSSQDMTTKDSSGPSYDSTQASAINPAISAPIYGVEEPTASSPVTAVSPTSDKPLGFKDILQIKSPVERINNYNKTRDYWAHADHGLSDWASESEPSSREASEEPSDIGSTVSELDTLGCLSLDTTDNVKEEKKHRRRFSSPFRRSGRSRSRPGSIVMLSIESTPRSTPGHSRPQSYHPPAAWSTSPCALLTTPPAGELQTPEYLGVLPSPAKSAFSLFPQEGEVPPIPPIPEDMDKGLSEHVTHRLLQSVIRNSTPPAVEMEKVEESPAFAKPPASRTDRLDDVADVAAGHQGIRKNESRMLDDGGVVESVEKVAPLQAAAEVPRANVSEDDLPPQLHHEAFASAGTGHQELPQDDGWVQVHAVPLSLGESPDQLHAPLSSSDQFSVLHHEPASPKDAPASHETNFEAVARPSADESEDDLPPQLHHISIPSRKAPVIADSNGDAVAGAACSGPEVSPTLSFVKPHRLDSHEEDGGQPYLRRSSDAHPQRPALDVSPMLPPAKLASDISDSSDDDVQPMPLTGATPANGKGSFSYETELIGGDLSPVSSHAASDEEKTPTKPDAPSPPTVDANVTPFIVTVVDTAQPSRDKATGGEDALKTTPRPKPPPQQLSAYRVVHAVEYLHSQSSFESWEQESTAALSQSDDSPHLDEHDEAALPAVPVSSDVKLDNAKADEAERASSEEKPTFMSDPDPDAPKPVVPIKSDTPQEAPQQFPQFTQAGAHKRSESLISKISSMVTADDASLSPVSSYGPRSRPPSSAASRQRQIPSAKTSPIPVQIKEEPNAPDHTINSAIENDDFDLYADHNGVVKDVKDEEGRPLRVATEQPPKAAASSQPPIPSAAKNAPLSAPMEEGSGRYSDDRPMSFVWGPRDANGRPQDEINRPGGGSQDQSPPRVPNTRVQRTSQLRNGPVLKPKAQNTGMPSNGRLLEQPSLGESGSKSVSPLSSYRESNKSSPHSNVSPPPVNNASPPPSSPPSTLSERPHFESPKVLNGQPSPPKSPDPRLIQDPRVMMEAQMRGWIPGQPFPQDPRSRPNIPAQAQVPGQPQGPPSAPRNQYEYQQMMARQAMQAPELKPSPPPGVQSTKKDDKFSRPKFSSVFKGLGKSSSNTPQVSQPQPQQPLQPVPQQMQNLQKRVHPQPSLAPDNARRSASLQSGVSDMTPPQIAPVKERRSSALKSAFNRPQSFGQESQNSQDSTRVQVTGSRLDLRYPASPPPSQGIPPQHPPPHVLQNMPNPPRSQDYRASTSEVPETGGKKKRFSALGNIFNRSSTSGPSFPIKAKMSKEEKKAHKAQKHSSAMPLQSVPQGQAWLQQQPVDPRQYGGTQYGPPPAARPFPGMQGMPLQPMQLQAVQQHAGLPVTPQNMQQQSISPMPPQSMHPPGLPQQYSQISQGFQHPAQVTPSQLPPQFQQPSGAPEGSAYMDTRQVAQMMQAQRMQEQSRPSTHHSSQTMHSSMAPAPIVHQTGQRPDGHVPPAFNEYFKPDLKMIKPLPPIQQQSEQPNQYHPHPPQQQPPPVAVQPPPNLRSVSAPMAVPSVDQTPNVSQRQVSSPLHEPQYDTPQIPAADDDVAPLISAKTRTTLLFPPISNPSPGPLTGPSPPTNLKPQKQRMSSITEQVQSERPWNLDLPHGATEQEIVRARQRQYMEQQLAAQEQLHAERTGRSPSPRSGQSHQSASPPPPAPTQTHPPQRGSGGFRELLPRSSPQPYPNTDEAESQRTQRQEQQLPSPPIAPAPIHPGQSPSPAGYPLPMSPDPGGVRSPVNPVARMMPPPPLPAKIPHTPMNASFPDSHVTRPISQDAASNHTHDSLYDPPPPPTEYVHPAHRGEPEYEDLTPADEPPPYSGPGVPNDGMDKDRPRPPDIVTDRGRLLEPRQRQASLGILQHPQPASMAASPQRSSADMGADILRRQLLDNDERERQERLQQAELRRIESERERTERERARARARELERSVSGGGRVPSLRSAHGSTRNGANGFERGGSTRRPVYELPAEEDDEPVMRATSFPGQEWVPTWTED</sequence>
<feature type="compositionally biased region" description="Polar residues" evidence="1">
    <location>
        <begin position="499"/>
        <end position="535"/>
    </location>
</feature>
<feature type="compositionally biased region" description="Low complexity" evidence="1">
    <location>
        <begin position="465"/>
        <end position="479"/>
    </location>
</feature>
<evidence type="ECO:0000256" key="1">
    <source>
        <dbReference type="SAM" id="MobiDB-lite"/>
    </source>
</evidence>
<accession>A0A9W8XR58</accession>
<feature type="region of interest" description="Disordered" evidence="1">
    <location>
        <begin position="2330"/>
        <end position="2421"/>
    </location>
</feature>
<dbReference type="Proteomes" id="UP001140513">
    <property type="component" value="Unassembled WGS sequence"/>
</dbReference>
<feature type="region of interest" description="Disordered" evidence="1">
    <location>
        <begin position="626"/>
        <end position="1024"/>
    </location>
</feature>
<feature type="compositionally biased region" description="Polar residues" evidence="1">
    <location>
        <begin position="1675"/>
        <end position="1689"/>
    </location>
</feature>
<feature type="compositionally biased region" description="Polar residues" evidence="1">
    <location>
        <begin position="104"/>
        <end position="115"/>
    </location>
</feature>
<feature type="compositionally biased region" description="Polar residues" evidence="1">
    <location>
        <begin position="280"/>
        <end position="298"/>
    </location>
</feature>
<feature type="compositionally biased region" description="Basic and acidic residues" evidence="1">
    <location>
        <begin position="1636"/>
        <end position="1655"/>
    </location>
</feature>
<feature type="compositionally biased region" description="Basic residues" evidence="1">
    <location>
        <begin position="1101"/>
        <end position="1119"/>
    </location>
</feature>
<dbReference type="GeneID" id="80905451"/>
<feature type="compositionally biased region" description="Pro residues" evidence="1">
    <location>
        <begin position="2552"/>
        <end position="2568"/>
    </location>
</feature>
<feature type="compositionally biased region" description="Pro residues" evidence="1">
    <location>
        <begin position="2340"/>
        <end position="2351"/>
    </location>
</feature>
<feature type="compositionally biased region" description="Basic and acidic residues" evidence="1">
    <location>
        <begin position="2816"/>
        <end position="2839"/>
    </location>
</feature>
<feature type="region of interest" description="Disordered" evidence="1">
    <location>
        <begin position="2462"/>
        <end position="2533"/>
    </location>
</feature>
<feature type="region of interest" description="Disordered" evidence="1">
    <location>
        <begin position="2547"/>
        <end position="2981"/>
    </location>
</feature>
<feature type="compositionally biased region" description="Polar residues" evidence="1">
    <location>
        <begin position="742"/>
        <end position="754"/>
    </location>
</feature>
<feature type="compositionally biased region" description="Polar residues" evidence="1">
    <location>
        <begin position="1869"/>
        <end position="1878"/>
    </location>
</feature>
<feature type="region of interest" description="Disordered" evidence="1">
    <location>
        <begin position="1597"/>
        <end position="1696"/>
    </location>
</feature>
<feature type="compositionally biased region" description="Polar residues" evidence="1">
    <location>
        <begin position="634"/>
        <end position="646"/>
    </location>
</feature>
<feature type="region of interest" description="Disordered" evidence="1">
    <location>
        <begin position="1291"/>
        <end position="1583"/>
    </location>
</feature>
<feature type="region of interest" description="Disordered" evidence="1">
    <location>
        <begin position="1227"/>
        <end position="1249"/>
    </location>
</feature>
<feature type="compositionally biased region" description="Polar residues" evidence="1">
    <location>
        <begin position="2150"/>
        <end position="2172"/>
    </location>
</feature>
<feature type="compositionally biased region" description="Basic and acidic residues" evidence="1">
    <location>
        <begin position="1615"/>
        <end position="1625"/>
    </location>
</feature>
<feature type="compositionally biased region" description="Polar residues" evidence="1">
    <location>
        <begin position="1129"/>
        <end position="1143"/>
    </location>
</feature>
<feature type="compositionally biased region" description="Basic and acidic residues" evidence="1">
    <location>
        <begin position="1"/>
        <end position="14"/>
    </location>
</feature>
<feature type="compositionally biased region" description="Polar residues" evidence="1">
    <location>
        <begin position="812"/>
        <end position="833"/>
    </location>
</feature>
<feature type="compositionally biased region" description="Low complexity" evidence="1">
    <location>
        <begin position="2393"/>
        <end position="2421"/>
    </location>
</feature>
<feature type="compositionally biased region" description="Polar residues" evidence="1">
    <location>
        <begin position="1007"/>
        <end position="1019"/>
    </location>
</feature>
<feature type="compositionally biased region" description="Basic and acidic residues" evidence="1">
    <location>
        <begin position="784"/>
        <end position="804"/>
    </location>
</feature>
<feature type="compositionally biased region" description="Polar residues" evidence="1">
    <location>
        <begin position="2354"/>
        <end position="2369"/>
    </location>
</feature>
<gene>
    <name evidence="2" type="ORF">N0V89_001921</name>
</gene>